<organism evidence="5 6">
    <name type="scientific">Paenibacillus odorifer</name>
    <dbReference type="NCBI Taxonomy" id="189426"/>
    <lineage>
        <taxon>Bacteria</taxon>
        <taxon>Bacillati</taxon>
        <taxon>Bacillota</taxon>
        <taxon>Bacilli</taxon>
        <taxon>Bacillales</taxon>
        <taxon>Paenibacillaceae</taxon>
        <taxon>Paenibacillus</taxon>
    </lineage>
</organism>
<comment type="caution">
    <text evidence="5">The sequence shown here is derived from an EMBL/GenBank/DDBJ whole genome shotgun (WGS) entry which is preliminary data.</text>
</comment>
<feature type="coiled-coil region" evidence="4">
    <location>
        <begin position="466"/>
        <end position="555"/>
    </location>
</feature>
<evidence type="ECO:0000313" key="5">
    <source>
        <dbReference type="EMBL" id="OMD48550.1"/>
    </source>
</evidence>
<keyword evidence="6" id="KW-1185">Reference proteome</keyword>
<evidence type="ECO:0000313" key="6">
    <source>
        <dbReference type="Proteomes" id="UP000187313"/>
    </source>
</evidence>
<name>A0ABX3HDH6_9BACL</name>
<sequence>MSKYTKLKNDFQNFVLSNKSSLYSSDEIKFINLVFEKFNEIAEVGTSGGNRRAKLLKDLLIREWLNVSDQLNIVNSNSETTSFPIKQLKKIEIENFRGFSQVFSHEFPKPYTLIFGSNGTGKTSFCEALEYSLLGYLSEAESKRYDSNKYIINSITGKGQTPKLTVIDNNDKELLVTASPNSYHFCFIEKNRIDGFARISANTPSNQTQLLSVLLGLEDFNSYVSGFTENIENYININEQDGVKHKELAQKTRETELDRTNVEKNMNELSKLSSEKERLITESKLKMTFHELDIYIHGDETKKGRLFDVDNEIQNMSSIRYESNSLINMTGDNDKLLLSLNEYKQLKESLDKSKDQISFKQLFTSVNELRKISENKCPACHTPITTTLLNPFDHAVEKLSELSKLSQMEDKIKLISEDIISKTIKLLADIQLKIKYAKELSLSAQFSFTQDLLSKELKHYNINDKLVNVEELVNEVKRNKESLEAIEKLLQFKNLEFEDSIHRKTILQEEKNNLQIISDKLKSIKTKESTYQSLIRDAEERLTNFDILNKELIREVEAEKKQIAINKQFVIAYKSTLAKLKTYNSELPVKLISNMNDLTRDFYNEINKHDADFELLEKIELPVKPDDRINAYFKDNPTKAVDALHVLSEGHVRCLGLSLLLSKIVRDNINIIIFDDVVNAIDDDHRGGIRELLFNSPLLNNKQIILTSHAEEFIKDLENQVAKKQHNKLISRVTFLTPENRVIRTDTVSTSHYLTNAKTFLDRSQKRDCLRYCRSALENINSSLWKRLGKSYNTLISVQIRHPKGMPDTMSAAQGLSKLMKDLKKKEGILKFDRIIETYDYLTGLETTNNTAWNYLNKGTHEEEELYEFDSLLVKKIYEYIEILDNEAKAV</sequence>
<dbReference type="PANTHER" id="PTHR32114">
    <property type="entry name" value="ABC TRANSPORTER ABCH.3"/>
    <property type="match status" value="1"/>
</dbReference>
<protein>
    <recommendedName>
        <fullName evidence="3">Nuclease SbcCD subunit C</fullName>
    </recommendedName>
</protein>
<dbReference type="InterPro" id="IPR027417">
    <property type="entry name" value="P-loop_NTPase"/>
</dbReference>
<gene>
    <name evidence="5" type="ORF">BSK51_21710</name>
</gene>
<dbReference type="PANTHER" id="PTHR32114:SF2">
    <property type="entry name" value="ABC TRANSPORTER ABCH.3"/>
    <property type="match status" value="1"/>
</dbReference>
<evidence type="ECO:0000256" key="4">
    <source>
        <dbReference type="SAM" id="Coils"/>
    </source>
</evidence>
<comment type="subunit">
    <text evidence="2">Heterodimer of SbcC and SbcD.</text>
</comment>
<dbReference type="SUPFAM" id="SSF52540">
    <property type="entry name" value="P-loop containing nucleoside triphosphate hydrolases"/>
    <property type="match status" value="2"/>
</dbReference>
<keyword evidence="4" id="KW-0175">Coiled coil</keyword>
<dbReference type="EMBL" id="MPTD01000015">
    <property type="protein sequence ID" value="OMD48550.1"/>
    <property type="molecule type" value="Genomic_DNA"/>
</dbReference>
<accession>A0ABX3HDH6</accession>
<comment type="similarity">
    <text evidence="1">Belongs to the SMC family. SbcC subfamily.</text>
</comment>
<dbReference type="Proteomes" id="UP000187313">
    <property type="component" value="Unassembled WGS sequence"/>
</dbReference>
<evidence type="ECO:0000256" key="2">
    <source>
        <dbReference type="ARBA" id="ARBA00011322"/>
    </source>
</evidence>
<dbReference type="Gene3D" id="3.40.50.300">
    <property type="entry name" value="P-loop containing nucleotide triphosphate hydrolases"/>
    <property type="match status" value="2"/>
</dbReference>
<reference evidence="5 6" key="1">
    <citation type="submission" date="2016-10" db="EMBL/GenBank/DDBJ databases">
        <title>Paenibacillus species isolates.</title>
        <authorList>
            <person name="Beno S.M."/>
        </authorList>
    </citation>
    <scope>NUCLEOTIDE SEQUENCE [LARGE SCALE GENOMIC DNA]</scope>
    <source>
        <strain evidence="5 6">FSL R5-0923</strain>
    </source>
</reference>
<dbReference type="RefSeq" id="WP_076300245.1">
    <property type="nucleotide sequence ID" value="NZ_MPTD01000015.1"/>
</dbReference>
<proteinExistence type="inferred from homology"/>
<evidence type="ECO:0000256" key="1">
    <source>
        <dbReference type="ARBA" id="ARBA00006930"/>
    </source>
</evidence>
<evidence type="ECO:0000256" key="3">
    <source>
        <dbReference type="ARBA" id="ARBA00013368"/>
    </source>
</evidence>